<dbReference type="Proteomes" id="UP000472272">
    <property type="component" value="Chromosome 3"/>
</dbReference>
<evidence type="ECO:0000256" key="11">
    <source>
        <dbReference type="ARBA" id="ARBA00023136"/>
    </source>
</evidence>
<dbReference type="SUPFAM" id="SSF81419">
    <property type="entry name" value="Mitochondrial cytochrome c oxidase subunit VIIa"/>
    <property type="match status" value="1"/>
</dbReference>
<evidence type="ECO:0000256" key="4">
    <source>
        <dbReference type="ARBA" id="ARBA00022692"/>
    </source>
</evidence>
<evidence type="ECO:0000313" key="15">
    <source>
        <dbReference type="Proteomes" id="UP000472272"/>
    </source>
</evidence>
<dbReference type="CDD" id="cd00928">
    <property type="entry name" value="Cyt_c_Oxidase_VIIa"/>
    <property type="match status" value="1"/>
</dbReference>
<gene>
    <name evidence="14" type="primary">COX7A2</name>
</gene>
<dbReference type="GO" id="GO:0002082">
    <property type="term" value="P:regulation of oxidative phosphorylation"/>
    <property type="evidence" value="ECO:0007669"/>
    <property type="project" value="TreeGrafter"/>
</dbReference>
<sequence length="131" mass="15029">MSVPLETLRQISQKSISTASRRQVTNKVPELQKHFQEDNGIPVYLKGGTMDAMLYRTTMILSVFGKTLTEKQQSCHRCIWLCVHISKRESTPPLHKSKTGTWEFSAVCYRVIKNILRKTCIKAQEKPDCCL</sequence>
<reference evidence="14" key="3">
    <citation type="submission" date="2025-09" db="UniProtKB">
        <authorList>
            <consortium name="Ensembl"/>
        </authorList>
    </citation>
    <scope>IDENTIFICATION</scope>
</reference>
<accession>A0A670IIS8</accession>
<evidence type="ECO:0000256" key="12">
    <source>
        <dbReference type="ARBA" id="ARBA00040282"/>
    </source>
</evidence>
<dbReference type="GO" id="GO:0045277">
    <property type="term" value="C:respiratory chain complex IV"/>
    <property type="evidence" value="ECO:0007669"/>
    <property type="project" value="InterPro"/>
</dbReference>
<name>A0A670IIS8_PODMU</name>
<evidence type="ECO:0000256" key="1">
    <source>
        <dbReference type="ARBA" id="ARBA00004434"/>
    </source>
</evidence>
<keyword evidence="11" id="KW-0472">Membrane</keyword>
<dbReference type="InterPro" id="IPR036539">
    <property type="entry name" value="Cyt_c_oxidase_su7a_sf"/>
</dbReference>
<keyword evidence="9" id="KW-0560">Oxidoreductase</keyword>
<dbReference type="Ensembl" id="ENSPMRT00000012351.1">
    <property type="protein sequence ID" value="ENSPMRP00000011564.1"/>
    <property type="gene ID" value="ENSPMRG00000007746.1"/>
</dbReference>
<dbReference type="PANTHER" id="PTHR10510:SF15">
    <property type="entry name" value="CYTOCHROME C OXIDASE SUBUNIT 7A2, MITOCHONDRIAL"/>
    <property type="match status" value="1"/>
</dbReference>
<dbReference type="GO" id="GO:0005743">
    <property type="term" value="C:mitochondrial inner membrane"/>
    <property type="evidence" value="ECO:0007669"/>
    <property type="project" value="UniProtKB-SubCell"/>
</dbReference>
<dbReference type="AlphaFoldDB" id="A0A670IIS8"/>
<evidence type="ECO:0000256" key="10">
    <source>
        <dbReference type="ARBA" id="ARBA00023128"/>
    </source>
</evidence>
<keyword evidence="7" id="KW-1133">Transmembrane helix</keyword>
<comment type="similarity">
    <text evidence="3">Belongs to the cytochrome c oxidase VIIa family.</text>
</comment>
<dbReference type="PANTHER" id="PTHR10510">
    <property type="entry name" value="CYTOCHROME C OXIDASE POLYPEPTIDE 7A"/>
    <property type="match status" value="1"/>
</dbReference>
<comment type="pathway">
    <text evidence="2">Energy metabolism; oxidative phosphorylation.</text>
</comment>
<dbReference type="GO" id="GO:0006123">
    <property type="term" value="P:mitochondrial electron transport, cytochrome c to oxygen"/>
    <property type="evidence" value="ECO:0007669"/>
    <property type="project" value="InterPro"/>
</dbReference>
<reference evidence="14" key="2">
    <citation type="submission" date="2025-08" db="UniProtKB">
        <authorList>
            <consortium name="Ensembl"/>
        </authorList>
    </citation>
    <scope>IDENTIFICATION</scope>
</reference>
<reference evidence="14 15" key="1">
    <citation type="journal article" date="2019" name="Proc. Natl. Acad. Sci. U.S.A.">
        <title>Regulatory changes in pterin and carotenoid genes underlie balanced color polymorphisms in the wall lizard.</title>
        <authorList>
            <person name="Andrade P."/>
            <person name="Pinho C."/>
            <person name="Perez I de Lanuza G."/>
            <person name="Afonso S."/>
            <person name="Brejcha J."/>
            <person name="Rubin C.J."/>
            <person name="Wallerman O."/>
            <person name="Pereira P."/>
            <person name="Sabatino S.J."/>
            <person name="Bellati A."/>
            <person name="Pellitteri-Rosa D."/>
            <person name="Bosakova Z."/>
            <person name="Bunikis I."/>
            <person name="Carretero M.A."/>
            <person name="Feiner N."/>
            <person name="Marsik P."/>
            <person name="Pauperio F."/>
            <person name="Salvi D."/>
            <person name="Soler L."/>
            <person name="While G.M."/>
            <person name="Uller T."/>
            <person name="Font E."/>
            <person name="Andersson L."/>
            <person name="Carneiro M."/>
        </authorList>
    </citation>
    <scope>NUCLEOTIDE SEQUENCE</scope>
</reference>
<organism evidence="14 15">
    <name type="scientific">Podarcis muralis</name>
    <name type="common">Wall lizard</name>
    <name type="synonym">Lacerta muralis</name>
    <dbReference type="NCBI Taxonomy" id="64176"/>
    <lineage>
        <taxon>Eukaryota</taxon>
        <taxon>Metazoa</taxon>
        <taxon>Chordata</taxon>
        <taxon>Craniata</taxon>
        <taxon>Vertebrata</taxon>
        <taxon>Euteleostomi</taxon>
        <taxon>Lepidosauria</taxon>
        <taxon>Squamata</taxon>
        <taxon>Bifurcata</taxon>
        <taxon>Unidentata</taxon>
        <taxon>Episquamata</taxon>
        <taxon>Laterata</taxon>
        <taxon>Lacertibaenia</taxon>
        <taxon>Lacertidae</taxon>
        <taxon>Podarcis</taxon>
    </lineage>
</organism>
<evidence type="ECO:0000256" key="7">
    <source>
        <dbReference type="ARBA" id="ARBA00022989"/>
    </source>
</evidence>
<dbReference type="InterPro" id="IPR039297">
    <property type="entry name" value="COX7a"/>
</dbReference>
<proteinExistence type="inferred from homology"/>
<dbReference type="InterPro" id="IPR003177">
    <property type="entry name" value="Cytc_oxidase_su7a_met"/>
</dbReference>
<dbReference type="GO" id="GO:0097250">
    <property type="term" value="P:mitochondrial respirasome assembly"/>
    <property type="evidence" value="ECO:0007669"/>
    <property type="project" value="TreeGrafter"/>
</dbReference>
<keyword evidence="8" id="KW-0007">Acetylation</keyword>
<keyword evidence="6" id="KW-0809">Transit peptide</keyword>
<comment type="subcellular location">
    <subcellularLocation>
        <location evidence="1">Mitochondrion inner membrane</location>
        <topology evidence="1">Single-pass membrane protein</topology>
    </subcellularLocation>
</comment>
<evidence type="ECO:0000256" key="5">
    <source>
        <dbReference type="ARBA" id="ARBA00022792"/>
    </source>
</evidence>
<evidence type="ECO:0000256" key="9">
    <source>
        <dbReference type="ARBA" id="ARBA00023002"/>
    </source>
</evidence>
<keyword evidence="4" id="KW-0812">Transmembrane</keyword>
<evidence type="ECO:0000256" key="6">
    <source>
        <dbReference type="ARBA" id="ARBA00022946"/>
    </source>
</evidence>
<evidence type="ECO:0000256" key="3">
    <source>
        <dbReference type="ARBA" id="ARBA00009331"/>
    </source>
</evidence>
<evidence type="ECO:0000256" key="13">
    <source>
        <dbReference type="ARBA" id="ARBA00042325"/>
    </source>
</evidence>
<dbReference type="FunFam" id="4.10.91.10:FF:000001">
    <property type="entry name" value="Cytochrome c oxidase subunit 7A1, mitochondrial"/>
    <property type="match status" value="1"/>
</dbReference>
<protein>
    <recommendedName>
        <fullName evidence="12">Cytochrome c oxidase subunit 7A2, mitochondrial</fullName>
    </recommendedName>
    <alternativeName>
        <fullName evidence="13">Cytochrome c oxidase subunit VIIa-liver/heart</fullName>
    </alternativeName>
</protein>
<evidence type="ECO:0000313" key="14">
    <source>
        <dbReference type="Ensembl" id="ENSPMRP00000011564.1"/>
    </source>
</evidence>
<evidence type="ECO:0000256" key="2">
    <source>
        <dbReference type="ARBA" id="ARBA00004673"/>
    </source>
</evidence>
<keyword evidence="10" id="KW-0496">Mitochondrion</keyword>
<evidence type="ECO:0000256" key="8">
    <source>
        <dbReference type="ARBA" id="ARBA00022990"/>
    </source>
</evidence>
<dbReference type="GO" id="GO:0016491">
    <property type="term" value="F:oxidoreductase activity"/>
    <property type="evidence" value="ECO:0007669"/>
    <property type="project" value="UniProtKB-KW"/>
</dbReference>
<dbReference type="GeneTree" id="ENSGT00940000154550"/>
<keyword evidence="15" id="KW-1185">Reference proteome</keyword>
<dbReference type="Gene3D" id="4.10.91.10">
    <property type="entry name" value="Cytochrome c oxidase, subunit VIIa"/>
    <property type="match status" value="1"/>
</dbReference>
<keyword evidence="5" id="KW-0999">Mitochondrion inner membrane</keyword>
<dbReference type="Pfam" id="PF02238">
    <property type="entry name" value="COX7a"/>
    <property type="match status" value="1"/>
</dbReference>